<evidence type="ECO:0000313" key="1">
    <source>
        <dbReference type="EMBL" id="KAF5197857.1"/>
    </source>
</evidence>
<gene>
    <name evidence="1" type="ORF">FRX31_012556</name>
</gene>
<dbReference type="EMBL" id="JABWDY010014106">
    <property type="protein sequence ID" value="KAF5197857.1"/>
    <property type="molecule type" value="Genomic_DNA"/>
</dbReference>
<dbReference type="AlphaFoldDB" id="A0A7J6WLP2"/>
<keyword evidence="2" id="KW-1185">Reference proteome</keyword>
<feature type="non-terminal residue" evidence="1">
    <location>
        <position position="174"/>
    </location>
</feature>
<dbReference type="OrthoDB" id="1929473at2759"/>
<comment type="caution">
    <text evidence="1">The sequence shown here is derived from an EMBL/GenBank/DDBJ whole genome shotgun (WGS) entry which is preliminary data.</text>
</comment>
<accession>A0A7J6WLP2</accession>
<sequence length="174" mass="20220">MHHSSKEVLALSKREGGLNILDLELWNNAAYCGLVYKIAAKENTMWVKWTWAHNIKNKNFWNMKVPGECSWVWRNILYMRETAKKFIKYIVGNGETISLWNDPWCQGQLLCDNVEAINLLSFPPDATVSLLIDNGVWNRFVRDLPDCLLKRDILKTDIESYVNEDKIVWSPTSS</sequence>
<dbReference type="Proteomes" id="UP000554482">
    <property type="component" value="Unassembled WGS sequence"/>
</dbReference>
<proteinExistence type="predicted"/>
<name>A0A7J6WLP2_THATH</name>
<organism evidence="1 2">
    <name type="scientific">Thalictrum thalictroides</name>
    <name type="common">Rue-anemone</name>
    <name type="synonym">Anemone thalictroides</name>
    <dbReference type="NCBI Taxonomy" id="46969"/>
    <lineage>
        <taxon>Eukaryota</taxon>
        <taxon>Viridiplantae</taxon>
        <taxon>Streptophyta</taxon>
        <taxon>Embryophyta</taxon>
        <taxon>Tracheophyta</taxon>
        <taxon>Spermatophyta</taxon>
        <taxon>Magnoliopsida</taxon>
        <taxon>Ranunculales</taxon>
        <taxon>Ranunculaceae</taxon>
        <taxon>Thalictroideae</taxon>
        <taxon>Thalictrum</taxon>
    </lineage>
</organism>
<reference evidence="1 2" key="1">
    <citation type="submission" date="2020-06" db="EMBL/GenBank/DDBJ databases">
        <title>Transcriptomic and genomic resources for Thalictrum thalictroides and T. hernandezii: Facilitating candidate gene discovery in an emerging model plant lineage.</title>
        <authorList>
            <person name="Arias T."/>
            <person name="Riano-Pachon D.M."/>
            <person name="Di Stilio V.S."/>
        </authorList>
    </citation>
    <scope>NUCLEOTIDE SEQUENCE [LARGE SCALE GENOMIC DNA]</scope>
    <source>
        <strain evidence="2">cv. WT478/WT964</strain>
        <tissue evidence="1">Leaves</tissue>
    </source>
</reference>
<evidence type="ECO:0000313" key="2">
    <source>
        <dbReference type="Proteomes" id="UP000554482"/>
    </source>
</evidence>
<protein>
    <submittedName>
        <fullName evidence="1">Uncharacterized protein</fullName>
    </submittedName>
</protein>